<dbReference type="Proteomes" id="UP001524499">
    <property type="component" value="Unassembled WGS sequence"/>
</dbReference>
<accession>A0ABT1TLC3</accession>
<protein>
    <submittedName>
        <fullName evidence="3">DUF3322 domain-containing protein</fullName>
    </submittedName>
</protein>
<evidence type="ECO:0000259" key="1">
    <source>
        <dbReference type="Pfam" id="PF09983"/>
    </source>
</evidence>
<gene>
    <name evidence="3" type="ORF">NP590_17385</name>
</gene>
<dbReference type="Pfam" id="PF11795">
    <property type="entry name" value="DUF3322"/>
    <property type="match status" value="1"/>
</dbReference>
<sequence>MSRPIWTTPADIRAELEKRWQRGQLLTETLADSGLFPLRLNLKQPTTAQLGADFAAARAWVESWQNADSRFFQIEWRDIRHRQLGRNQLPAAVLFATPADAAALLKKSGELARFIELSKTVPDGFDGLRAWLGKYPLRALEYADQWSRLLAVAGWISEHPRPGIYLRQISLPGVDTKFIEKHKKLLGEWLDFLLPEAAIERKHSAIGGFELRYGFLAKPQLIRFRLLDSHLRIGGLSDLTVTAEEFAGLDLPVRRVFVTENDINGLAFPSLDDAMVIFGRGYGFEALAKAEWLRGKEIDYWGDIDTHGFAILDQFRKLFPQTRSLLMDEATLLSHRAHWVTEAAPGKAELSHLRAEEAALYDGLRDNRFGSHVRLEQEYVGFACLLQAVGR</sequence>
<dbReference type="Pfam" id="PF09983">
    <property type="entry name" value="JetD_C"/>
    <property type="match status" value="1"/>
</dbReference>
<feature type="domain" description="DUF3322" evidence="2">
    <location>
        <begin position="9"/>
        <end position="191"/>
    </location>
</feature>
<dbReference type="PIRSF" id="PIRSF028408">
    <property type="entry name" value="UCP028408"/>
    <property type="match status" value="1"/>
</dbReference>
<dbReference type="InterPro" id="IPR024534">
    <property type="entry name" value="JetD_C"/>
</dbReference>
<organism evidence="3 4">
    <name type="scientific">Methylomonas subterranea</name>
    <dbReference type="NCBI Taxonomy" id="2952225"/>
    <lineage>
        <taxon>Bacteria</taxon>
        <taxon>Pseudomonadati</taxon>
        <taxon>Pseudomonadota</taxon>
        <taxon>Gammaproteobacteria</taxon>
        <taxon>Methylococcales</taxon>
        <taxon>Methylococcaceae</taxon>
        <taxon>Methylomonas</taxon>
    </lineage>
</organism>
<reference evidence="3 4" key="1">
    <citation type="submission" date="2022-07" db="EMBL/GenBank/DDBJ databases">
        <title>Methylomonas rivi sp. nov., Methylomonas rosea sp. nov., Methylomonas aureus sp. nov. and Methylomonas subterranea sp. nov., four novel methanotrophs isolated from a freshwater creek and the deep terrestrial subsurface.</title>
        <authorList>
            <person name="Abin C."/>
            <person name="Sankaranarayanan K."/>
            <person name="Garner C."/>
            <person name="Sindelar R."/>
            <person name="Kotary K."/>
            <person name="Garner R."/>
            <person name="Barclay S."/>
            <person name="Lawson P."/>
            <person name="Krumholz L."/>
        </authorList>
    </citation>
    <scope>NUCLEOTIDE SEQUENCE [LARGE SCALE GENOMIC DNA]</scope>
    <source>
        <strain evidence="3 4">SURF-2</strain>
    </source>
</reference>
<proteinExistence type="predicted"/>
<feature type="domain" description="Wadjet protein JetD C-terminal" evidence="1">
    <location>
        <begin position="214"/>
        <end position="385"/>
    </location>
</feature>
<evidence type="ECO:0000313" key="3">
    <source>
        <dbReference type="EMBL" id="MCQ8105887.1"/>
    </source>
</evidence>
<evidence type="ECO:0000259" key="2">
    <source>
        <dbReference type="Pfam" id="PF11795"/>
    </source>
</evidence>
<dbReference type="InterPro" id="IPR024537">
    <property type="entry name" value="DUF3322"/>
</dbReference>
<keyword evidence="4" id="KW-1185">Reference proteome</keyword>
<dbReference type="RefSeq" id="WP_256603922.1">
    <property type="nucleotide sequence ID" value="NZ_JANIBJ010000040.1"/>
</dbReference>
<name>A0ABT1TLC3_9GAMM</name>
<evidence type="ECO:0000313" key="4">
    <source>
        <dbReference type="Proteomes" id="UP001524499"/>
    </source>
</evidence>
<dbReference type="InterPro" id="IPR014544">
    <property type="entry name" value="UCP028408"/>
</dbReference>
<dbReference type="EMBL" id="JANIBJ010000040">
    <property type="protein sequence ID" value="MCQ8105887.1"/>
    <property type="molecule type" value="Genomic_DNA"/>
</dbReference>
<comment type="caution">
    <text evidence="3">The sequence shown here is derived from an EMBL/GenBank/DDBJ whole genome shotgun (WGS) entry which is preliminary data.</text>
</comment>